<name>A0A815YJR8_9BILA</name>
<dbReference type="AlphaFoldDB" id="A0A815YJR8"/>
<evidence type="ECO:0000313" key="3">
    <source>
        <dbReference type="EMBL" id="CAF1572657.1"/>
    </source>
</evidence>
<evidence type="ECO:0000313" key="2">
    <source>
        <dbReference type="EMBL" id="CAF1298719.1"/>
    </source>
</evidence>
<organism evidence="3 4">
    <name type="scientific">Rotaria sordida</name>
    <dbReference type="NCBI Taxonomy" id="392033"/>
    <lineage>
        <taxon>Eukaryota</taxon>
        <taxon>Metazoa</taxon>
        <taxon>Spiralia</taxon>
        <taxon>Gnathifera</taxon>
        <taxon>Rotifera</taxon>
        <taxon>Eurotatoria</taxon>
        <taxon>Bdelloidea</taxon>
        <taxon>Philodinida</taxon>
        <taxon>Philodinidae</taxon>
        <taxon>Rotaria</taxon>
    </lineage>
</organism>
<keyword evidence="4" id="KW-1185">Reference proteome</keyword>
<sequence>MFEYCSIINTLQKHSVQPSRSLSAKANSNKKRKQPVSQPSSKLKTKYRAGVFDEYIYKERVSKYSRLNRFSTFSFHCRNIPSFQKYI</sequence>
<dbReference type="EMBL" id="CAJNOH010002541">
    <property type="protein sequence ID" value="CAF1298719.1"/>
    <property type="molecule type" value="Genomic_DNA"/>
</dbReference>
<reference evidence="3" key="1">
    <citation type="submission" date="2021-02" db="EMBL/GenBank/DDBJ databases">
        <authorList>
            <person name="Nowell W R."/>
        </authorList>
    </citation>
    <scope>NUCLEOTIDE SEQUENCE</scope>
</reference>
<protein>
    <submittedName>
        <fullName evidence="3">Uncharacterized protein</fullName>
    </submittedName>
</protein>
<dbReference type="EMBL" id="CAJNOL010003741">
    <property type="protein sequence ID" value="CAF1572657.1"/>
    <property type="molecule type" value="Genomic_DNA"/>
</dbReference>
<feature type="region of interest" description="Disordered" evidence="1">
    <location>
        <begin position="17"/>
        <end position="43"/>
    </location>
</feature>
<dbReference type="Proteomes" id="UP000663870">
    <property type="component" value="Unassembled WGS sequence"/>
</dbReference>
<dbReference type="Proteomes" id="UP000663854">
    <property type="component" value="Unassembled WGS sequence"/>
</dbReference>
<accession>A0A815YJR8</accession>
<feature type="compositionally biased region" description="Polar residues" evidence="1">
    <location>
        <begin position="17"/>
        <end position="27"/>
    </location>
</feature>
<comment type="caution">
    <text evidence="3">The sequence shown here is derived from an EMBL/GenBank/DDBJ whole genome shotgun (WGS) entry which is preliminary data.</text>
</comment>
<proteinExistence type="predicted"/>
<evidence type="ECO:0000256" key="1">
    <source>
        <dbReference type="SAM" id="MobiDB-lite"/>
    </source>
</evidence>
<gene>
    <name evidence="3" type="ORF">JXQ802_LOCUS45363</name>
    <name evidence="2" type="ORF">PYM288_LOCUS29797</name>
</gene>
<evidence type="ECO:0000313" key="4">
    <source>
        <dbReference type="Proteomes" id="UP000663870"/>
    </source>
</evidence>